<feature type="transmembrane region" description="Helical" evidence="7">
    <location>
        <begin position="271"/>
        <end position="297"/>
    </location>
</feature>
<accession>A0A411YEY7</accession>
<evidence type="ECO:0000256" key="3">
    <source>
        <dbReference type="ARBA" id="ARBA00022692"/>
    </source>
</evidence>
<dbReference type="InterPro" id="IPR001851">
    <property type="entry name" value="ABC_transp_permease"/>
</dbReference>
<sequence length="346" mass="36361">MSSETTSTSPPSDHPDPAAGTGPGRVRQGGMLIGGLVVIAVLLVFPHLLPSGYWVDLAIQVLIWGALASAWNIAAGYAGGLSLGHAAFLGVGAYTSTLLFLEFDISPWLGLFAGAGLAALLGLVLGAITFRLRGPFFVLATLAFGFVVHILAVNLREITRGAAGLVVPFDGGWENMLFASLEAYWYLGLGLVGLVVGVTLWLERVRFGYYLVAIREDEDAARSVGVRVVRWKLVAAALSAALTAVAGTVYAQFVQYIDPDSTTQFELSVQIALVAIVGGMGTAWGPMLGAVIVIPLGEILRAQLGGGPSLMVYGLLLVVIVVLAPRGALPWLQATGRRLARRRGAR</sequence>
<dbReference type="EMBL" id="CP036402">
    <property type="protein sequence ID" value="QBI19785.1"/>
    <property type="molecule type" value="Genomic_DNA"/>
</dbReference>
<dbReference type="PANTHER" id="PTHR30482">
    <property type="entry name" value="HIGH-AFFINITY BRANCHED-CHAIN AMINO ACID TRANSPORT SYSTEM PERMEASE"/>
    <property type="match status" value="1"/>
</dbReference>
<dbReference type="RefSeq" id="WP_131154782.1">
    <property type="nucleotide sequence ID" value="NZ_CP036402.1"/>
</dbReference>
<keyword evidence="9" id="KW-1185">Reference proteome</keyword>
<dbReference type="KEGG" id="erz:ER308_09615"/>
<dbReference type="CDD" id="cd06581">
    <property type="entry name" value="TM_PBP1_LivM_like"/>
    <property type="match status" value="1"/>
</dbReference>
<proteinExistence type="predicted"/>
<feature type="transmembrane region" description="Helical" evidence="7">
    <location>
        <begin position="183"/>
        <end position="202"/>
    </location>
</feature>
<dbReference type="GO" id="GO:0015658">
    <property type="term" value="F:branched-chain amino acid transmembrane transporter activity"/>
    <property type="evidence" value="ECO:0007669"/>
    <property type="project" value="InterPro"/>
</dbReference>
<feature type="transmembrane region" description="Helical" evidence="7">
    <location>
        <begin position="231"/>
        <end position="251"/>
    </location>
</feature>
<feature type="transmembrane region" description="Helical" evidence="7">
    <location>
        <begin position="31"/>
        <end position="49"/>
    </location>
</feature>
<dbReference type="GO" id="GO:0005886">
    <property type="term" value="C:plasma membrane"/>
    <property type="evidence" value="ECO:0007669"/>
    <property type="project" value="UniProtKB-SubCell"/>
</dbReference>
<reference evidence="8 9" key="1">
    <citation type="submission" date="2019-01" db="EMBL/GenBank/DDBJ databases">
        <title>Egibacter rhizosphaerae EGI 80759T.</title>
        <authorList>
            <person name="Chen D.-D."/>
            <person name="Tian Y."/>
            <person name="Jiao J.-Y."/>
            <person name="Zhang X.-T."/>
            <person name="Zhang Y.-G."/>
            <person name="Zhang Y."/>
            <person name="Xiao M."/>
            <person name="Shu W.-S."/>
            <person name="Li W.-J."/>
        </authorList>
    </citation>
    <scope>NUCLEOTIDE SEQUENCE [LARGE SCALE GENOMIC DNA]</scope>
    <source>
        <strain evidence="8 9">EGI 80759</strain>
    </source>
</reference>
<feature type="compositionally biased region" description="Low complexity" evidence="6">
    <location>
        <begin position="1"/>
        <end position="11"/>
    </location>
</feature>
<comment type="subcellular location">
    <subcellularLocation>
        <location evidence="1">Cell membrane</location>
        <topology evidence="1">Multi-pass membrane protein</topology>
    </subcellularLocation>
</comment>
<evidence type="ECO:0000256" key="4">
    <source>
        <dbReference type="ARBA" id="ARBA00022989"/>
    </source>
</evidence>
<keyword evidence="3 7" id="KW-0812">Transmembrane</keyword>
<feature type="transmembrane region" description="Helical" evidence="7">
    <location>
        <begin position="136"/>
        <end position="155"/>
    </location>
</feature>
<gene>
    <name evidence="8" type="ORF">ER308_09615</name>
</gene>
<organism evidence="8 9">
    <name type="scientific">Egibacter rhizosphaerae</name>
    <dbReference type="NCBI Taxonomy" id="1670831"/>
    <lineage>
        <taxon>Bacteria</taxon>
        <taxon>Bacillati</taxon>
        <taxon>Actinomycetota</taxon>
        <taxon>Nitriliruptoria</taxon>
        <taxon>Egibacterales</taxon>
        <taxon>Egibacteraceae</taxon>
        <taxon>Egibacter</taxon>
    </lineage>
</organism>
<feature type="transmembrane region" description="Helical" evidence="7">
    <location>
        <begin position="61"/>
        <end position="88"/>
    </location>
</feature>
<evidence type="ECO:0000256" key="1">
    <source>
        <dbReference type="ARBA" id="ARBA00004651"/>
    </source>
</evidence>
<keyword evidence="4 7" id="KW-1133">Transmembrane helix</keyword>
<dbReference type="OrthoDB" id="9814461at2"/>
<evidence type="ECO:0000313" key="9">
    <source>
        <dbReference type="Proteomes" id="UP000291469"/>
    </source>
</evidence>
<keyword evidence="2" id="KW-1003">Cell membrane</keyword>
<dbReference type="Pfam" id="PF02653">
    <property type="entry name" value="BPD_transp_2"/>
    <property type="match status" value="1"/>
</dbReference>
<dbReference type="Proteomes" id="UP000291469">
    <property type="component" value="Chromosome"/>
</dbReference>
<feature type="region of interest" description="Disordered" evidence="6">
    <location>
        <begin position="1"/>
        <end position="21"/>
    </location>
</feature>
<evidence type="ECO:0000256" key="6">
    <source>
        <dbReference type="SAM" id="MobiDB-lite"/>
    </source>
</evidence>
<dbReference type="AlphaFoldDB" id="A0A411YEY7"/>
<evidence type="ECO:0000256" key="5">
    <source>
        <dbReference type="ARBA" id="ARBA00023136"/>
    </source>
</evidence>
<dbReference type="InterPro" id="IPR043428">
    <property type="entry name" value="LivM-like"/>
</dbReference>
<feature type="transmembrane region" description="Helical" evidence="7">
    <location>
        <begin position="108"/>
        <end position="129"/>
    </location>
</feature>
<keyword evidence="5 7" id="KW-0472">Membrane</keyword>
<dbReference type="PANTHER" id="PTHR30482:SF10">
    <property type="entry name" value="HIGH-AFFINITY BRANCHED-CHAIN AMINO ACID TRANSPORT PROTEIN BRAE"/>
    <property type="match status" value="1"/>
</dbReference>
<name>A0A411YEY7_9ACTN</name>
<evidence type="ECO:0000256" key="2">
    <source>
        <dbReference type="ARBA" id="ARBA00022475"/>
    </source>
</evidence>
<evidence type="ECO:0000313" key="8">
    <source>
        <dbReference type="EMBL" id="QBI19785.1"/>
    </source>
</evidence>
<feature type="transmembrane region" description="Helical" evidence="7">
    <location>
        <begin position="309"/>
        <end position="329"/>
    </location>
</feature>
<protein>
    <submittedName>
        <fullName evidence="8">Branched-chain amino acid ABC transporter permease</fullName>
    </submittedName>
</protein>
<evidence type="ECO:0000256" key="7">
    <source>
        <dbReference type="SAM" id="Phobius"/>
    </source>
</evidence>